<keyword evidence="2 4" id="KW-0808">Transferase</keyword>
<dbReference type="CDD" id="cd02440">
    <property type="entry name" value="AdoMet_MTases"/>
    <property type="match status" value="1"/>
</dbReference>
<comment type="similarity">
    <text evidence="4">Belongs to the class I-like SAM-binding methyltransferase superfamily. RNA M5U methyltransferase family.</text>
</comment>
<dbReference type="SUPFAM" id="SSF53335">
    <property type="entry name" value="S-adenosyl-L-methionine-dependent methyltransferases"/>
    <property type="match status" value="1"/>
</dbReference>
<accession>A0A543PV07</accession>
<dbReference type="GO" id="GO:0070475">
    <property type="term" value="P:rRNA base methylation"/>
    <property type="evidence" value="ECO:0007669"/>
    <property type="project" value="TreeGrafter"/>
</dbReference>
<evidence type="ECO:0000256" key="5">
    <source>
        <dbReference type="PROSITE-ProRule" id="PRU10015"/>
    </source>
</evidence>
<dbReference type="Proteomes" id="UP000320085">
    <property type="component" value="Unassembled WGS sequence"/>
</dbReference>
<feature type="domain" description="Methyltransferase" evidence="6">
    <location>
        <begin position="236"/>
        <end position="303"/>
    </location>
</feature>
<feature type="binding site" evidence="4">
    <location>
        <position position="212"/>
    </location>
    <ligand>
        <name>S-adenosyl-L-methionine</name>
        <dbReference type="ChEBI" id="CHEBI:59789"/>
    </ligand>
</feature>
<evidence type="ECO:0000256" key="1">
    <source>
        <dbReference type="ARBA" id="ARBA00022603"/>
    </source>
</evidence>
<feature type="active site" description="Nucleophile" evidence="4">
    <location>
        <position position="344"/>
    </location>
</feature>
<proteinExistence type="inferred from homology"/>
<evidence type="ECO:0000256" key="2">
    <source>
        <dbReference type="ARBA" id="ARBA00022679"/>
    </source>
</evidence>
<keyword evidence="1 4" id="KW-0489">Methyltransferase</keyword>
<gene>
    <name evidence="7" type="ORF">FHX52_1028</name>
</gene>
<dbReference type="EMBL" id="VFQF01000001">
    <property type="protein sequence ID" value="TQN47909.1"/>
    <property type="molecule type" value="Genomic_DNA"/>
</dbReference>
<dbReference type="AlphaFoldDB" id="A0A543PV07"/>
<evidence type="ECO:0000313" key="8">
    <source>
        <dbReference type="Proteomes" id="UP000320085"/>
    </source>
</evidence>
<dbReference type="OrthoDB" id="9804590at2"/>
<comment type="caution">
    <text evidence="7">The sequence shown here is derived from an EMBL/GenBank/DDBJ whole genome shotgun (WGS) entry which is preliminary data.</text>
</comment>
<dbReference type="RefSeq" id="WP_141820487.1">
    <property type="nucleotide sequence ID" value="NZ_BAAAQC010000016.1"/>
</dbReference>
<keyword evidence="3 4" id="KW-0949">S-adenosyl-L-methionine</keyword>
<dbReference type="GO" id="GO:0070041">
    <property type="term" value="F:rRNA (uridine-C5-)-methyltransferase activity"/>
    <property type="evidence" value="ECO:0007669"/>
    <property type="project" value="TreeGrafter"/>
</dbReference>
<feature type="binding site" evidence="4">
    <location>
        <position position="317"/>
    </location>
    <ligand>
        <name>S-adenosyl-L-methionine</name>
        <dbReference type="ChEBI" id="CHEBI:59789"/>
    </ligand>
</feature>
<dbReference type="InterPro" id="IPR029063">
    <property type="entry name" value="SAM-dependent_MTases_sf"/>
</dbReference>
<dbReference type="InterPro" id="IPR025714">
    <property type="entry name" value="Methyltranfer_dom"/>
</dbReference>
<dbReference type="Gene3D" id="2.40.50.1070">
    <property type="match status" value="1"/>
</dbReference>
<evidence type="ECO:0000259" key="6">
    <source>
        <dbReference type="Pfam" id="PF13847"/>
    </source>
</evidence>
<dbReference type="Gene3D" id="3.40.50.150">
    <property type="entry name" value="Vaccinia Virus protein VP39"/>
    <property type="match status" value="1"/>
</dbReference>
<name>A0A543PV07_9MICO</name>
<dbReference type="InterPro" id="IPR030390">
    <property type="entry name" value="MeTrfase_TrmA_AS"/>
</dbReference>
<organism evidence="7 8">
    <name type="scientific">Humibacillus xanthopallidus</name>
    <dbReference type="NCBI Taxonomy" id="412689"/>
    <lineage>
        <taxon>Bacteria</taxon>
        <taxon>Bacillati</taxon>
        <taxon>Actinomycetota</taxon>
        <taxon>Actinomycetes</taxon>
        <taxon>Micrococcales</taxon>
        <taxon>Intrasporangiaceae</taxon>
        <taxon>Humibacillus</taxon>
    </lineage>
</organism>
<reference evidence="7 8" key="1">
    <citation type="submission" date="2019-06" db="EMBL/GenBank/DDBJ databases">
        <title>Sequencing the genomes of 1000 actinobacteria strains.</title>
        <authorList>
            <person name="Klenk H.-P."/>
        </authorList>
    </citation>
    <scope>NUCLEOTIDE SEQUENCE [LARGE SCALE GENOMIC DNA]</scope>
    <source>
        <strain evidence="7 8">DSM 21776</strain>
    </source>
</reference>
<dbReference type="PANTHER" id="PTHR11061">
    <property type="entry name" value="RNA M5U METHYLTRANSFERASE"/>
    <property type="match status" value="1"/>
</dbReference>
<feature type="active site" evidence="5">
    <location>
        <position position="344"/>
    </location>
</feature>
<sequence>MQCDYFDAHQCRSCALMGVSYAVQLADKQRHCAAMLSAVAPEVSWLDAFASPESGFRNKAKLVVGGEQGAVTLGILDASGRGVDLRDCGLYEPGLHELVPRLADLVDELGLEPYDVPSRRGELKHLIVTHSPAGAVMLRFVVRSQKQLALLRSRLTVVRERVPEAAVVSVNLQPEHKAVLEGDTELVLTDAHVLPMEVNGITLGLRPNSFFQTNTVVAAGLYRQAQQWFSSVQPRQVLDLYCGVGGFALHAAVLGDGGPAEVVGIEVSPEAVASAEHTAEALRAHRRGMPPTTFRVGDATDVAALDLLEAGSLVVVNPPRRGIGSDLAGWLEVSGAAHVVYSSCNVESLARDLALLPTYTARSARLFDMFPQTRHHEVMVLLERVGSQQHSAATESRS</sequence>
<feature type="binding site" evidence="4">
    <location>
        <position position="266"/>
    </location>
    <ligand>
        <name>S-adenosyl-L-methionine</name>
        <dbReference type="ChEBI" id="CHEBI:59789"/>
    </ligand>
</feature>
<dbReference type="Pfam" id="PF13847">
    <property type="entry name" value="Methyltransf_31"/>
    <property type="match status" value="1"/>
</dbReference>
<dbReference type="PANTHER" id="PTHR11061:SF30">
    <property type="entry name" value="TRNA (URACIL(54)-C(5))-METHYLTRANSFERASE"/>
    <property type="match status" value="1"/>
</dbReference>
<protein>
    <submittedName>
        <fullName evidence="7">23S rRNA m(5)U-747 methyltransferase</fullName>
    </submittedName>
</protein>
<evidence type="ECO:0000256" key="4">
    <source>
        <dbReference type="PROSITE-ProRule" id="PRU01024"/>
    </source>
</evidence>
<dbReference type="PROSITE" id="PS51687">
    <property type="entry name" value="SAM_MT_RNA_M5U"/>
    <property type="match status" value="1"/>
</dbReference>
<evidence type="ECO:0000256" key="3">
    <source>
        <dbReference type="ARBA" id="ARBA00022691"/>
    </source>
</evidence>
<dbReference type="PROSITE" id="PS01230">
    <property type="entry name" value="TRMA_1"/>
    <property type="match status" value="1"/>
</dbReference>
<dbReference type="InterPro" id="IPR010280">
    <property type="entry name" value="U5_MeTrfase_fam"/>
</dbReference>
<evidence type="ECO:0000313" key="7">
    <source>
        <dbReference type="EMBL" id="TQN47909.1"/>
    </source>
</evidence>
<feature type="binding site" evidence="4">
    <location>
        <position position="241"/>
    </location>
    <ligand>
        <name>S-adenosyl-L-methionine</name>
        <dbReference type="ChEBI" id="CHEBI:59789"/>
    </ligand>
</feature>
<dbReference type="Pfam" id="PF05958">
    <property type="entry name" value="tRNA_U5-meth_tr"/>
    <property type="match status" value="1"/>
</dbReference>